<feature type="domain" description="Teneurin-like YD-shell" evidence="4">
    <location>
        <begin position="1186"/>
        <end position="1507"/>
    </location>
</feature>
<protein>
    <recommendedName>
        <fullName evidence="7">Bacterial toxin 44 domain-containing protein</fullName>
    </recommendedName>
</protein>
<dbReference type="NCBIfam" id="TIGR01643">
    <property type="entry name" value="YD_repeat_2x"/>
    <property type="match status" value="3"/>
</dbReference>
<dbReference type="InterPro" id="IPR028946">
    <property type="entry name" value="Ntox44"/>
</dbReference>
<name>A0A559IX54_9BACL</name>
<evidence type="ECO:0000313" key="6">
    <source>
        <dbReference type="Proteomes" id="UP000318102"/>
    </source>
</evidence>
<feature type="signal peptide" evidence="2">
    <location>
        <begin position="1"/>
        <end position="25"/>
    </location>
</feature>
<proteinExistence type="predicted"/>
<dbReference type="InterPro" id="IPR031325">
    <property type="entry name" value="RHS_repeat"/>
</dbReference>
<dbReference type="Pfam" id="PF05593">
    <property type="entry name" value="RHS_repeat"/>
    <property type="match status" value="3"/>
</dbReference>
<evidence type="ECO:0008006" key="7">
    <source>
        <dbReference type="Google" id="ProtNLM"/>
    </source>
</evidence>
<keyword evidence="2" id="KW-0732">Signal</keyword>
<dbReference type="PANTHER" id="PTHR32305:SF15">
    <property type="entry name" value="PROTEIN RHSA-RELATED"/>
    <property type="match status" value="1"/>
</dbReference>
<dbReference type="Proteomes" id="UP000318102">
    <property type="component" value="Unassembled WGS sequence"/>
</dbReference>
<feature type="chain" id="PRO_5039445137" description="Bacterial toxin 44 domain-containing protein" evidence="2">
    <location>
        <begin position="26"/>
        <end position="1740"/>
    </location>
</feature>
<sequence>MKKMRALSSLLALVLFLELSAPLFLQVAEAVVAPKPISTQTADNRALLTIDYIAKKYNVSPSDILLRLNEGYSLKHLHDALAKNPEITSLEATLEEMYPGVGKKYEPPAVTDATYGLQMPGFNLLFPNLGDVTGATYGNVTESVYGSRKKRSIYDIPRINHDKLSLVNQHKKLDQAPYSVQTGNETISSVDGSLSLSSTDLSLPGRNGLSFSLRRVYDSNDAEFYKKTVQPELYASALITPCVKGTTYKKLGGGQRVWWAENKNDDYGYFTYPGVDGRYSYQFEQRKVEYFYGKEKEAMRPLAEVEFPASEINKSIQISMHYDIDFEKIKCDDGENYKIVRNSGYLYPGKYPDNKIERDSKDSILGRGWSWDIPYMKFEHEEAFIRMPAGGVYQVDKDLNLKSYPWKDAVLTKDSSRKVGYDTSAYALKMKQGTTYYFDARGDLIRVEDNYSNFIDFQHLGYGLGKVTDSLGNYIQFSYDWQNSIITATTNANESVKYAYKKFDGTDIPYLESVTDTMGRTTHYGYDPAQSKFSMTSDPINQRNDYALLKAIHHPTGARTEYRYDKVLRNFGLDSKQEQYRVVERKDVAQYVNGAVVESNQTSIQYESDPYASASNGRHKTIFKSGDATSISTYDKVRSGDDPVFRNVETVQQAGHVQHVTNQSYTSNVLNPYPAQITSKKISNGVESPSLIVNRQYNENGNVTSETNNLGASSSTTYDAKWGLAETITSKLDANQQSFTRLVRNDKGSVIESKTYTNSEGGQLFGHINYEYDGFGNVTKVTAHNDKGKPTVFRYHYGAEYQHGYLTQQEVDVTNADGQVSTIVEKAKYDPVTGRLLSYTDGKQQTTSYGYDPLGRTTSVTMPNQSQISYVYNDAQNHLQMKNTLGEVAEAWFDPLGRKTRETQGLGEVKYGYDERTSQLQWTEDAYSNRTTYSYDGFGRPLQTTYANGTSDRVEYDDVKLTVTAIDAEQNRAKTTSDVLGRTILVESYQNKQNYVPVQRTEYNLAGAVTSAIDANGNRTAYQYDAGGQLTAVTDAQKQTTSYLYDRLGNLVETTYANNQKMKKEYDELGRVSKKINGTNQVQKYYYDANSNLEKYIDRSGTVTENRYDAMNRLLHNTLGNETVQYSYDTEGRPLTMTDHRGTTSYEYQARSGFLTSIQYPDGVKLTNNYDLNKKTGYEFAATGVNVKVDGAYNNVNQLKQLNILSGGNQPAKTITYDHLANGQLAKQTYGTAFVTDYQYVDKRLKQLRYAKDGAAQNTFQYGYDLVGNITQRNENNYITNFMYTPLNQIQTSSEFDEMYSYDARYNRQTLDSNRAPSIKAAQYEYDKKNRLTKATGDHNPVTYSYTGEGLLYERVENNVRNRYYYDANKLLLAEAVVGTDGKAKIKYVYLYDLNGKLIGRQDAATSQLQYYQLNGHGDVVAVVDETGKKLNEYRYDIWGLPLEEKETVPNILKYAGEYWDKTTGLQYLRARWYDPSMGRFISEDTYEGELGNPLSLNLYTYVENNPLKYTDPSGRSKSSDNKHLAGLVQGFTNKWKNAQRAINTIRKSVNSCYTPTMCKQAQSFLGNIDKYKKIQLEAEKGADGVRVAYYNLHNRTLPKDVVFRKNEVSAPNITTRMASLMNDFKSDYAGYSANPATKLLTFISLVKTGGRVDVKNSDFKDNKFYVYDGELYRNDDLGNIFFGYAGGVFDYGGEFLKFGAGMYQIKSGTSDFSYFSSYFDDPRDTAMIHIGVKIYYSRH</sequence>
<keyword evidence="1" id="KW-0677">Repeat</keyword>
<dbReference type="InterPro" id="IPR006530">
    <property type="entry name" value="YD"/>
</dbReference>
<reference evidence="5 6" key="1">
    <citation type="submission" date="2019-07" db="EMBL/GenBank/DDBJ databases">
        <authorList>
            <person name="Kim J."/>
        </authorList>
    </citation>
    <scope>NUCLEOTIDE SEQUENCE [LARGE SCALE GENOMIC DNA]</scope>
    <source>
        <strain evidence="5 6">N4</strain>
    </source>
</reference>
<dbReference type="InterPro" id="IPR056823">
    <property type="entry name" value="TEN-like_YD-shell"/>
</dbReference>
<dbReference type="InterPro" id="IPR050708">
    <property type="entry name" value="T6SS_VgrG/RHS"/>
</dbReference>
<dbReference type="RefSeq" id="WP_144987418.1">
    <property type="nucleotide sequence ID" value="NZ_VNJK01000001.1"/>
</dbReference>
<dbReference type="Pfam" id="PF15607">
    <property type="entry name" value="Ntox44"/>
    <property type="match status" value="1"/>
</dbReference>
<dbReference type="Pfam" id="PF25023">
    <property type="entry name" value="TEN_YD-shell"/>
    <property type="match status" value="1"/>
</dbReference>
<accession>A0A559IX54</accession>
<evidence type="ECO:0000259" key="3">
    <source>
        <dbReference type="Pfam" id="PF15607"/>
    </source>
</evidence>
<dbReference type="Gene3D" id="2.180.10.10">
    <property type="entry name" value="RHS repeat-associated core"/>
    <property type="match status" value="2"/>
</dbReference>
<comment type="caution">
    <text evidence="5">The sequence shown here is derived from an EMBL/GenBank/DDBJ whole genome shotgun (WGS) entry which is preliminary data.</text>
</comment>
<keyword evidence="6" id="KW-1185">Reference proteome</keyword>
<dbReference type="NCBIfam" id="TIGR03696">
    <property type="entry name" value="Rhs_assc_core"/>
    <property type="match status" value="1"/>
</dbReference>
<gene>
    <name evidence="5" type="ORF">FPZ44_03450</name>
</gene>
<dbReference type="EMBL" id="VNJK01000001">
    <property type="protein sequence ID" value="TVX92193.1"/>
    <property type="molecule type" value="Genomic_DNA"/>
</dbReference>
<dbReference type="InterPro" id="IPR022385">
    <property type="entry name" value="Rhs_assc_core"/>
</dbReference>
<dbReference type="OrthoDB" id="41445at2"/>
<evidence type="ECO:0000313" key="5">
    <source>
        <dbReference type="EMBL" id="TVX92193.1"/>
    </source>
</evidence>
<evidence type="ECO:0000259" key="4">
    <source>
        <dbReference type="Pfam" id="PF25023"/>
    </source>
</evidence>
<organism evidence="5 6">
    <name type="scientific">Paenibacillus agilis</name>
    <dbReference type="NCBI Taxonomy" id="3020863"/>
    <lineage>
        <taxon>Bacteria</taxon>
        <taxon>Bacillati</taxon>
        <taxon>Bacillota</taxon>
        <taxon>Bacilli</taxon>
        <taxon>Bacillales</taxon>
        <taxon>Paenibacillaceae</taxon>
        <taxon>Paenibacillus</taxon>
    </lineage>
</organism>
<evidence type="ECO:0000256" key="1">
    <source>
        <dbReference type="ARBA" id="ARBA00022737"/>
    </source>
</evidence>
<feature type="domain" description="Bacterial toxin 44" evidence="3">
    <location>
        <begin position="1644"/>
        <end position="1736"/>
    </location>
</feature>
<dbReference type="PANTHER" id="PTHR32305">
    <property type="match status" value="1"/>
</dbReference>
<evidence type="ECO:0000256" key="2">
    <source>
        <dbReference type="SAM" id="SignalP"/>
    </source>
</evidence>